<gene>
    <name evidence="1" type="ORF">LCGC14_0879550</name>
</gene>
<dbReference type="EMBL" id="LAZR01002757">
    <property type="protein sequence ID" value="KKN25963.1"/>
    <property type="molecule type" value="Genomic_DNA"/>
</dbReference>
<organism evidence="1">
    <name type="scientific">marine sediment metagenome</name>
    <dbReference type="NCBI Taxonomy" id="412755"/>
    <lineage>
        <taxon>unclassified sequences</taxon>
        <taxon>metagenomes</taxon>
        <taxon>ecological metagenomes</taxon>
    </lineage>
</organism>
<comment type="caution">
    <text evidence="1">The sequence shown here is derived from an EMBL/GenBank/DDBJ whole genome shotgun (WGS) entry which is preliminary data.</text>
</comment>
<proteinExistence type="predicted"/>
<name>A0A0F9S9C2_9ZZZZ</name>
<sequence length="76" mass="8480">MIRGMNEPGKPPDQRAARKAYGDKVIDEMIAHLTLNQRCWKCNEHHGLVCVCSRAEKAAAYAALDRPIITPATYRG</sequence>
<evidence type="ECO:0000313" key="1">
    <source>
        <dbReference type="EMBL" id="KKN25963.1"/>
    </source>
</evidence>
<dbReference type="AlphaFoldDB" id="A0A0F9S9C2"/>
<protein>
    <submittedName>
        <fullName evidence="1">Uncharacterized protein</fullName>
    </submittedName>
</protein>
<accession>A0A0F9S9C2</accession>
<reference evidence="1" key="1">
    <citation type="journal article" date="2015" name="Nature">
        <title>Complex archaea that bridge the gap between prokaryotes and eukaryotes.</title>
        <authorList>
            <person name="Spang A."/>
            <person name="Saw J.H."/>
            <person name="Jorgensen S.L."/>
            <person name="Zaremba-Niedzwiedzka K."/>
            <person name="Martijn J."/>
            <person name="Lind A.E."/>
            <person name="van Eijk R."/>
            <person name="Schleper C."/>
            <person name="Guy L."/>
            <person name="Ettema T.J."/>
        </authorList>
    </citation>
    <scope>NUCLEOTIDE SEQUENCE</scope>
</reference>